<reference evidence="1 2" key="1">
    <citation type="submission" date="2023-07" db="EMBL/GenBank/DDBJ databases">
        <title>Genomic Encyclopedia of Type Strains, Phase IV (KMG-IV): sequencing the most valuable type-strain genomes for metagenomic binning, comparative biology and taxonomic classification.</title>
        <authorList>
            <person name="Goeker M."/>
        </authorList>
    </citation>
    <scope>NUCLEOTIDE SEQUENCE [LARGE SCALE GENOMIC DNA]</scope>
    <source>
        <strain evidence="1 2">DSM 18695</strain>
    </source>
</reference>
<gene>
    <name evidence="1" type="ORF">QO010_003322</name>
</gene>
<evidence type="ECO:0000313" key="1">
    <source>
        <dbReference type="EMBL" id="MDQ0465533.1"/>
    </source>
</evidence>
<keyword evidence="2" id="KW-1185">Reference proteome</keyword>
<evidence type="ECO:0008006" key="3">
    <source>
        <dbReference type="Google" id="ProtNLM"/>
    </source>
</evidence>
<sequence length="130" mass="13542">MSAQHQNLARKSFDDVLPLGTALSRMATTLAHAAALTDECQHHVSDLLALAQDRPDAAADLQRLDLLSQMLHGLERMLQRAADAAPDGASLDVAELIAGIGLGDLVLRIGAGDVGFAPGQAADSGDFEAF</sequence>
<organism evidence="1 2">
    <name type="scientific">Caulobacter ginsengisoli</name>
    <dbReference type="NCBI Taxonomy" id="400775"/>
    <lineage>
        <taxon>Bacteria</taxon>
        <taxon>Pseudomonadati</taxon>
        <taxon>Pseudomonadota</taxon>
        <taxon>Alphaproteobacteria</taxon>
        <taxon>Caulobacterales</taxon>
        <taxon>Caulobacteraceae</taxon>
        <taxon>Caulobacter</taxon>
    </lineage>
</organism>
<name>A0ABU0IU47_9CAUL</name>
<evidence type="ECO:0000313" key="2">
    <source>
        <dbReference type="Proteomes" id="UP001228905"/>
    </source>
</evidence>
<dbReference type="EMBL" id="JAUSVS010000007">
    <property type="protein sequence ID" value="MDQ0465533.1"/>
    <property type="molecule type" value="Genomic_DNA"/>
</dbReference>
<comment type="caution">
    <text evidence="1">The sequence shown here is derived from an EMBL/GenBank/DDBJ whole genome shotgun (WGS) entry which is preliminary data.</text>
</comment>
<accession>A0ABU0IU47</accession>
<proteinExistence type="predicted"/>
<dbReference type="RefSeq" id="WP_307350942.1">
    <property type="nucleotide sequence ID" value="NZ_JAUSVS010000007.1"/>
</dbReference>
<protein>
    <recommendedName>
        <fullName evidence="3">Chemotaxis protein</fullName>
    </recommendedName>
</protein>
<dbReference type="Proteomes" id="UP001228905">
    <property type="component" value="Unassembled WGS sequence"/>
</dbReference>